<dbReference type="InterPro" id="IPR050343">
    <property type="entry name" value="RsuA_PseudoU_synthase"/>
</dbReference>
<keyword evidence="2" id="KW-0413">Isomerase</keyword>
<evidence type="ECO:0000256" key="8">
    <source>
        <dbReference type="ARBA" id="ARBA00042589"/>
    </source>
</evidence>
<evidence type="ECO:0000256" key="9">
    <source>
        <dbReference type="ARBA" id="ARBA00042844"/>
    </source>
</evidence>
<dbReference type="CDD" id="cd00165">
    <property type="entry name" value="S4"/>
    <property type="match status" value="1"/>
</dbReference>
<evidence type="ECO:0000313" key="15">
    <source>
        <dbReference type="Proteomes" id="UP000318199"/>
    </source>
</evidence>
<dbReference type="SUPFAM" id="SSF55120">
    <property type="entry name" value="Pseudouridine synthase"/>
    <property type="match status" value="1"/>
</dbReference>
<comment type="function">
    <text evidence="4">Responsible for synthesis of pseudouridine from uracil-516 in 16S ribosomal RNA.</text>
</comment>
<organism evidence="14 15">
    <name type="scientific">Caenimonas sedimenti</name>
    <dbReference type="NCBI Taxonomy" id="2596921"/>
    <lineage>
        <taxon>Bacteria</taxon>
        <taxon>Pseudomonadati</taxon>
        <taxon>Pseudomonadota</taxon>
        <taxon>Betaproteobacteria</taxon>
        <taxon>Burkholderiales</taxon>
        <taxon>Comamonadaceae</taxon>
        <taxon>Caenimonas</taxon>
    </lineage>
</organism>
<name>A0A562ZUN9_9BURK</name>
<evidence type="ECO:0000256" key="5">
    <source>
        <dbReference type="ARBA" id="ARBA00038915"/>
    </source>
</evidence>
<dbReference type="PROSITE" id="PS50889">
    <property type="entry name" value="S4"/>
    <property type="match status" value="1"/>
</dbReference>
<dbReference type="InterPro" id="IPR006145">
    <property type="entry name" value="PsdUridine_synth_RsuA/RluA"/>
</dbReference>
<dbReference type="PANTHER" id="PTHR47683:SF4">
    <property type="entry name" value="PSEUDOURIDINE SYNTHASE"/>
    <property type="match status" value="1"/>
</dbReference>
<dbReference type="CDD" id="cd02553">
    <property type="entry name" value="PseudoU_synth_RsuA"/>
    <property type="match status" value="1"/>
</dbReference>
<evidence type="ECO:0000256" key="7">
    <source>
        <dbReference type="ARBA" id="ARBA00041336"/>
    </source>
</evidence>
<gene>
    <name evidence="14" type="ORF">FN976_04845</name>
</gene>
<evidence type="ECO:0000256" key="11">
    <source>
        <dbReference type="PROSITE-ProRule" id="PRU00182"/>
    </source>
</evidence>
<dbReference type="InterPro" id="IPR020094">
    <property type="entry name" value="TruA/RsuA/RluB/E/F_N"/>
</dbReference>
<evidence type="ECO:0000256" key="3">
    <source>
        <dbReference type="ARBA" id="ARBA00036749"/>
    </source>
</evidence>
<dbReference type="NCBIfam" id="TIGR00093">
    <property type="entry name" value="pseudouridine synthase"/>
    <property type="match status" value="1"/>
</dbReference>
<evidence type="ECO:0000256" key="2">
    <source>
        <dbReference type="ARBA" id="ARBA00023235"/>
    </source>
</evidence>
<dbReference type="PANTHER" id="PTHR47683">
    <property type="entry name" value="PSEUDOURIDINE SYNTHASE FAMILY PROTEIN-RELATED"/>
    <property type="match status" value="1"/>
</dbReference>
<dbReference type="Gene3D" id="3.30.70.580">
    <property type="entry name" value="Pseudouridine synthase I, catalytic domain, N-terminal subdomain"/>
    <property type="match status" value="1"/>
</dbReference>
<keyword evidence="15" id="KW-1185">Reference proteome</keyword>
<dbReference type="EMBL" id="VOBQ01000004">
    <property type="protein sequence ID" value="TWO72048.1"/>
    <property type="molecule type" value="Genomic_DNA"/>
</dbReference>
<evidence type="ECO:0000256" key="1">
    <source>
        <dbReference type="ARBA" id="ARBA00008348"/>
    </source>
</evidence>
<dbReference type="OrthoDB" id="9807213at2"/>
<keyword evidence="11" id="KW-0694">RNA-binding</keyword>
<dbReference type="InterPro" id="IPR042092">
    <property type="entry name" value="PsdUridine_s_RsuA/RluB/E/F_cat"/>
</dbReference>
<protein>
    <recommendedName>
        <fullName evidence="6">Ribosomal small subunit pseudouridine synthase A</fullName>
        <ecNumber evidence="5">5.4.99.19</ecNumber>
    </recommendedName>
    <alternativeName>
        <fullName evidence="8">16S pseudouridylate 516 synthase</fullName>
    </alternativeName>
    <alternativeName>
        <fullName evidence="7">16S rRNA pseudouridine(516) synthase</fullName>
    </alternativeName>
    <alternativeName>
        <fullName evidence="9">rRNA pseudouridylate synthase A</fullName>
    </alternativeName>
    <alternativeName>
        <fullName evidence="10">rRNA-uridine isomerase A</fullName>
    </alternativeName>
</protein>
<feature type="domain" description="RNA-binding S4" evidence="13">
    <location>
        <begin position="3"/>
        <end position="38"/>
    </location>
</feature>
<proteinExistence type="inferred from homology"/>
<dbReference type="SUPFAM" id="SSF55174">
    <property type="entry name" value="Alpha-L RNA-binding motif"/>
    <property type="match status" value="1"/>
</dbReference>
<evidence type="ECO:0000313" key="14">
    <source>
        <dbReference type="EMBL" id="TWO72048.1"/>
    </source>
</evidence>
<comment type="similarity">
    <text evidence="1">Belongs to the pseudouridine synthase RsuA family.</text>
</comment>
<dbReference type="GO" id="GO:0160136">
    <property type="term" value="F:16S rRNA pseudouridine(516) synthase activity"/>
    <property type="evidence" value="ECO:0007669"/>
    <property type="project" value="UniProtKB-EC"/>
</dbReference>
<sequence length="241" mass="26707">MELHDILYSQGFGNRRVCLGLVQLGHVTVQGQPVTDPYAEFEPEGLEFTVDGQDWAFHAKAYLVLHKPAGTECSQKPSAWPSIYTLLPAPLRQRPHKSIQPGVQAIGRLDQDTTGMLLLSDDGAFIHRMASPKHHVPKVYEVTTADPVDDTQVRRLLEGVVLDDDPRPVRAAACTATGEHSLQLTLTEGKYHQVKRMLAAVGNRVEGLHRSRIGSLPLPPELQPGQWRWLTPEELAAVAKR</sequence>
<dbReference type="Proteomes" id="UP000318199">
    <property type="component" value="Unassembled WGS sequence"/>
</dbReference>
<evidence type="ECO:0000259" key="12">
    <source>
        <dbReference type="Pfam" id="PF00849"/>
    </source>
</evidence>
<dbReference type="InterPro" id="IPR000748">
    <property type="entry name" value="PsdUridine_synth_RsuA/RluB/E/F"/>
</dbReference>
<reference evidence="14 15" key="1">
    <citation type="submission" date="2019-07" db="EMBL/GenBank/DDBJ databases">
        <title>Caenimonas sedimenti sp. nov., isolated from activated sludge.</title>
        <authorList>
            <person name="Xu J."/>
        </authorList>
    </citation>
    <scope>NUCLEOTIDE SEQUENCE [LARGE SCALE GENOMIC DNA]</scope>
    <source>
        <strain evidence="14 15">HX-9-20</strain>
    </source>
</reference>
<dbReference type="Pfam" id="PF00849">
    <property type="entry name" value="PseudoU_synth_2"/>
    <property type="match status" value="1"/>
</dbReference>
<dbReference type="InterPro" id="IPR002942">
    <property type="entry name" value="S4_RNA-bd"/>
</dbReference>
<comment type="caution">
    <text evidence="14">The sequence shown here is derived from an EMBL/GenBank/DDBJ whole genome shotgun (WGS) entry which is preliminary data.</text>
</comment>
<dbReference type="RefSeq" id="WP_145891568.1">
    <property type="nucleotide sequence ID" value="NZ_VOBQ01000004.1"/>
</dbReference>
<dbReference type="Pfam" id="PF01479">
    <property type="entry name" value="S4"/>
    <property type="match status" value="1"/>
</dbReference>
<dbReference type="AlphaFoldDB" id="A0A562ZUN9"/>
<dbReference type="GO" id="GO:0005829">
    <property type="term" value="C:cytosol"/>
    <property type="evidence" value="ECO:0007669"/>
    <property type="project" value="UniProtKB-ARBA"/>
</dbReference>
<comment type="catalytic activity">
    <reaction evidence="3">
        <text>uridine(516) in 16S rRNA = pseudouridine(516) in 16S rRNA</text>
        <dbReference type="Rhea" id="RHEA:38867"/>
        <dbReference type="Rhea" id="RHEA-COMP:10089"/>
        <dbReference type="Rhea" id="RHEA-COMP:10090"/>
        <dbReference type="ChEBI" id="CHEBI:65314"/>
        <dbReference type="ChEBI" id="CHEBI:65315"/>
        <dbReference type="EC" id="5.4.99.19"/>
    </reaction>
</comment>
<evidence type="ECO:0000256" key="6">
    <source>
        <dbReference type="ARBA" id="ARBA00041097"/>
    </source>
</evidence>
<evidence type="ECO:0000256" key="4">
    <source>
        <dbReference type="ARBA" id="ARBA00037590"/>
    </source>
</evidence>
<dbReference type="GO" id="GO:0003723">
    <property type="term" value="F:RNA binding"/>
    <property type="evidence" value="ECO:0007669"/>
    <property type="project" value="UniProtKB-KW"/>
</dbReference>
<evidence type="ECO:0000259" key="13">
    <source>
        <dbReference type="Pfam" id="PF01479"/>
    </source>
</evidence>
<dbReference type="Gene3D" id="3.30.70.1560">
    <property type="entry name" value="Alpha-L RNA-binding motif"/>
    <property type="match status" value="1"/>
</dbReference>
<dbReference type="InterPro" id="IPR020103">
    <property type="entry name" value="PsdUridine_synth_cat_dom_sf"/>
</dbReference>
<dbReference type="GO" id="GO:0000455">
    <property type="term" value="P:enzyme-directed rRNA pseudouridine synthesis"/>
    <property type="evidence" value="ECO:0007669"/>
    <property type="project" value="UniProtKB-ARBA"/>
</dbReference>
<accession>A0A562ZUN9</accession>
<evidence type="ECO:0000256" key="10">
    <source>
        <dbReference type="ARBA" id="ARBA00043143"/>
    </source>
</evidence>
<dbReference type="EC" id="5.4.99.19" evidence="5"/>
<dbReference type="FunFam" id="3.30.70.1560:FF:000001">
    <property type="entry name" value="Pseudouridine synthase"/>
    <property type="match status" value="1"/>
</dbReference>
<feature type="domain" description="Pseudouridine synthase RsuA/RluA-like" evidence="12">
    <location>
        <begin position="62"/>
        <end position="200"/>
    </location>
</feature>